<organism evidence="7 8">
    <name type="scientific">Komagataella pastoris</name>
    <name type="common">Yeast</name>
    <name type="synonym">Pichia pastoris</name>
    <dbReference type="NCBI Taxonomy" id="4922"/>
    <lineage>
        <taxon>Eukaryota</taxon>
        <taxon>Fungi</taxon>
        <taxon>Dikarya</taxon>
        <taxon>Ascomycota</taxon>
        <taxon>Saccharomycotina</taxon>
        <taxon>Pichiomycetes</taxon>
        <taxon>Pichiales</taxon>
        <taxon>Pichiaceae</taxon>
        <taxon>Komagataella</taxon>
    </lineage>
</organism>
<dbReference type="GO" id="GO:0003743">
    <property type="term" value="F:translation initiation factor activity"/>
    <property type="evidence" value="ECO:0007669"/>
    <property type="project" value="UniProtKB-KW"/>
</dbReference>
<evidence type="ECO:0000256" key="6">
    <source>
        <dbReference type="RuleBase" id="RU004374"/>
    </source>
</evidence>
<protein>
    <submittedName>
        <fullName evidence="7">BA75_03530T0</fullName>
    </submittedName>
</protein>
<gene>
    <name evidence="7" type="primary">CDC33</name>
    <name evidence="7" type="ORF">ATY40_BA7503530</name>
</gene>
<comment type="similarity">
    <text evidence="1 6">Belongs to the eukaryotic initiation factor 4E family.</text>
</comment>
<keyword evidence="2 6" id="KW-0396">Initiation factor</keyword>
<evidence type="ECO:0000256" key="2">
    <source>
        <dbReference type="ARBA" id="ARBA00022540"/>
    </source>
</evidence>
<evidence type="ECO:0000313" key="8">
    <source>
        <dbReference type="Proteomes" id="UP000094565"/>
    </source>
</evidence>
<dbReference type="SUPFAM" id="SSF55418">
    <property type="entry name" value="eIF4e-like"/>
    <property type="match status" value="1"/>
</dbReference>
<dbReference type="PANTHER" id="PTHR11960">
    <property type="entry name" value="EUKARYOTIC TRANSLATION INITIATION FACTOR 4E RELATED"/>
    <property type="match status" value="1"/>
</dbReference>
<reference evidence="7 8" key="1">
    <citation type="submission" date="2016-02" db="EMBL/GenBank/DDBJ databases">
        <title>Comparative genomic and transcriptomic foundation for Pichia pastoris.</title>
        <authorList>
            <person name="Love K.R."/>
            <person name="Shah K.A."/>
            <person name="Whittaker C.A."/>
            <person name="Wu J."/>
            <person name="Bartlett M.C."/>
            <person name="Ma D."/>
            <person name="Leeson R.L."/>
            <person name="Priest M."/>
            <person name="Young S.K."/>
            <person name="Love J.C."/>
        </authorList>
    </citation>
    <scope>NUCLEOTIDE SEQUENCE [LARGE SCALE GENOMIC DNA]</scope>
    <source>
        <strain evidence="7 8">ATCC 28485</strain>
    </source>
</reference>
<keyword evidence="8" id="KW-1185">Reference proteome</keyword>
<sequence length="202" mass="23123">MSETENAPHEKSLLDDQVDFTVKHPLNSEWTLWYTKPAVHEQESWSDLLRPIISFNSVEEFWGIFNSIPKASDLPVKSDYHLFRDGIKPEWEDERNANGGKLTYQFAYRKVDINELWSRGLLSVIGETIQDDDGETEVNGIVLSIRRAALKIALWTKSKDEAVLRPIGERFKKVLKLTARDHIDFQPHKSGAGSKNVPSFSI</sequence>
<dbReference type="Pfam" id="PF01652">
    <property type="entry name" value="IF4E"/>
    <property type="match status" value="1"/>
</dbReference>
<dbReference type="InterPro" id="IPR001040">
    <property type="entry name" value="TIF_eIF_4E"/>
</dbReference>
<name>A0A1B2JEM9_PICPA</name>
<evidence type="ECO:0000313" key="7">
    <source>
        <dbReference type="EMBL" id="ANZ76341.1"/>
    </source>
</evidence>
<evidence type="ECO:0000256" key="3">
    <source>
        <dbReference type="ARBA" id="ARBA00022845"/>
    </source>
</evidence>
<dbReference type="Gene3D" id="3.30.760.10">
    <property type="entry name" value="RNA Cap, Translation Initiation Factor Eif4e"/>
    <property type="match status" value="1"/>
</dbReference>
<accession>A0A1B2JEM9</accession>
<keyword evidence="3" id="KW-0810">Translation regulation</keyword>
<dbReference type="GO" id="GO:0000340">
    <property type="term" value="F:RNA 7-methylguanosine cap binding"/>
    <property type="evidence" value="ECO:0007669"/>
    <property type="project" value="TreeGrafter"/>
</dbReference>
<dbReference type="GO" id="GO:0006417">
    <property type="term" value="P:regulation of translation"/>
    <property type="evidence" value="ECO:0007669"/>
    <property type="project" value="UniProtKB-KW"/>
</dbReference>
<evidence type="ECO:0000256" key="1">
    <source>
        <dbReference type="ARBA" id="ARBA00009860"/>
    </source>
</evidence>
<evidence type="ECO:0000256" key="4">
    <source>
        <dbReference type="ARBA" id="ARBA00022884"/>
    </source>
</evidence>
<dbReference type="AlphaFoldDB" id="A0A1B2JEM9"/>
<dbReference type="EMBL" id="CP014586">
    <property type="protein sequence ID" value="ANZ76341.1"/>
    <property type="molecule type" value="Genomic_DNA"/>
</dbReference>
<proteinExistence type="inferred from homology"/>
<keyword evidence="5 6" id="KW-0648">Protein biosynthesis</keyword>
<dbReference type="GO" id="GO:0016281">
    <property type="term" value="C:eukaryotic translation initiation factor 4F complex"/>
    <property type="evidence" value="ECO:0007669"/>
    <property type="project" value="TreeGrafter"/>
</dbReference>
<evidence type="ECO:0000256" key="5">
    <source>
        <dbReference type="ARBA" id="ARBA00022917"/>
    </source>
</evidence>
<keyword evidence="4 6" id="KW-0694">RNA-binding</keyword>
<dbReference type="InterPro" id="IPR023398">
    <property type="entry name" value="TIF_eIF4e-like"/>
</dbReference>
<dbReference type="Proteomes" id="UP000094565">
    <property type="component" value="Chromosome 3"/>
</dbReference>
<dbReference type="PANTHER" id="PTHR11960:SF8">
    <property type="entry name" value="EUKARYOTIC TRANSLATION INITIATION FACTOR 4E1-RELATED"/>
    <property type="match status" value="1"/>
</dbReference>
<dbReference type="OrthoDB" id="590761at2759"/>